<dbReference type="Pfam" id="PF01522">
    <property type="entry name" value="Polysacc_deac_1"/>
    <property type="match status" value="1"/>
</dbReference>
<dbReference type="OrthoDB" id="9814639at2"/>
<dbReference type="GO" id="GO:0016810">
    <property type="term" value="F:hydrolase activity, acting on carbon-nitrogen (but not peptide) bonds"/>
    <property type="evidence" value="ECO:0007669"/>
    <property type="project" value="InterPro"/>
</dbReference>
<reference evidence="4 5" key="1">
    <citation type="submission" date="2019-03" db="EMBL/GenBank/DDBJ databases">
        <title>Genomic analyses of the natural microbiome of Caenorhabditis elegans.</title>
        <authorList>
            <person name="Samuel B."/>
        </authorList>
    </citation>
    <scope>NUCLEOTIDE SEQUENCE [LARGE SCALE GENOMIC DNA]</scope>
    <source>
        <strain evidence="4 5">BIGb0156</strain>
    </source>
</reference>
<dbReference type="AlphaFoldDB" id="A0A4R6ELE3"/>
<dbReference type="InterPro" id="IPR051398">
    <property type="entry name" value="Polysacch_Deacetylase"/>
</dbReference>
<proteinExistence type="predicted"/>
<protein>
    <submittedName>
        <fullName evidence="4">Peptidoglycan/xylan/chitin deacetylase (PgdA/CDA1 family)</fullName>
    </submittedName>
</protein>
<gene>
    <name evidence="4" type="ORF">EC847_104265</name>
</gene>
<dbReference type="GO" id="GO:0005975">
    <property type="term" value="P:carbohydrate metabolic process"/>
    <property type="evidence" value="ECO:0007669"/>
    <property type="project" value="InterPro"/>
</dbReference>
<evidence type="ECO:0000313" key="5">
    <source>
        <dbReference type="Proteomes" id="UP000295530"/>
    </source>
</evidence>
<accession>A0A4R6ELE3</accession>
<dbReference type="InterPro" id="IPR011330">
    <property type="entry name" value="Glyco_hydro/deAcase_b/a-brl"/>
</dbReference>
<evidence type="ECO:0000259" key="3">
    <source>
        <dbReference type="PROSITE" id="PS51677"/>
    </source>
</evidence>
<comment type="caution">
    <text evidence="4">The sequence shown here is derived from an EMBL/GenBank/DDBJ whole genome shotgun (WGS) entry which is preliminary data.</text>
</comment>
<evidence type="ECO:0000256" key="1">
    <source>
        <dbReference type="ARBA" id="ARBA00022729"/>
    </source>
</evidence>
<dbReference type="Proteomes" id="UP000295530">
    <property type="component" value="Unassembled WGS sequence"/>
</dbReference>
<dbReference type="PROSITE" id="PS51257">
    <property type="entry name" value="PROKAR_LIPOPROTEIN"/>
    <property type="match status" value="1"/>
</dbReference>
<dbReference type="EMBL" id="SNVX01000004">
    <property type="protein sequence ID" value="TDN59655.1"/>
    <property type="molecule type" value="Genomic_DNA"/>
</dbReference>
<dbReference type="PANTHER" id="PTHR34216:SF13">
    <property type="entry name" value="XYLANASE_CHITIN DEACETYLASE"/>
    <property type="match status" value="1"/>
</dbReference>
<name>A0A4R6ELE3_SCAGO</name>
<feature type="domain" description="NodB homology" evidence="3">
    <location>
        <begin position="238"/>
        <end position="415"/>
    </location>
</feature>
<organism evidence="4 5">
    <name type="scientific">Scandinavium goeteborgense</name>
    <dbReference type="NCBI Taxonomy" id="1851514"/>
    <lineage>
        <taxon>Bacteria</taxon>
        <taxon>Pseudomonadati</taxon>
        <taxon>Pseudomonadota</taxon>
        <taxon>Gammaproteobacteria</taxon>
        <taxon>Enterobacterales</taxon>
        <taxon>Enterobacteriaceae</taxon>
        <taxon>Scandinavium</taxon>
    </lineage>
</organism>
<sequence>MLIRVIFSFLVLLSGCASASLLSQHGQPARYMQTTEDAIIWAQVGNDVVTVGTVEEGQILAVVPTAADYYEFSFGFGTGFIDKGHLEPVQGKQRVEDSLGDLNKPLSNQNLITWRDTKVYNAPNLGSAPFGVLADNIRYPIIAKLKDRLNQTWFQIRIGNRLAWVSSLDAQQDNGIPILTYHHILRDEENTRFRHTSTTTSVRAFSNQMTWLRDQGYTTLTMYQLEGYVRNKMNLPARSVVITFDDGLKSVNRYGYPVLKEYGFKATAFIITSRIKRHPQKWDPKSLQFMSISELRQIQDVFDVQSHTHFLHRVDGYRRPILLSRSYHNILFDFERSRRALNPFNPHVLYLSYPFGGYNTTAVQAANDAGFHMAVTTVKGKVKPGDNPFLLKRLYILRTDSLETMSRLISNQPQG</sequence>
<dbReference type="Gene3D" id="3.20.20.370">
    <property type="entry name" value="Glycoside hydrolase/deacetylase"/>
    <property type="match status" value="1"/>
</dbReference>
<keyword evidence="1 2" id="KW-0732">Signal</keyword>
<feature type="signal peptide" evidence="2">
    <location>
        <begin position="1"/>
        <end position="19"/>
    </location>
</feature>
<evidence type="ECO:0000256" key="2">
    <source>
        <dbReference type="SAM" id="SignalP"/>
    </source>
</evidence>
<feature type="chain" id="PRO_5020913195" evidence="2">
    <location>
        <begin position="20"/>
        <end position="415"/>
    </location>
</feature>
<dbReference type="CDD" id="cd10966">
    <property type="entry name" value="CE4_yadE_5s"/>
    <property type="match status" value="1"/>
</dbReference>
<evidence type="ECO:0000313" key="4">
    <source>
        <dbReference type="EMBL" id="TDN59655.1"/>
    </source>
</evidence>
<dbReference type="InterPro" id="IPR002509">
    <property type="entry name" value="NODB_dom"/>
</dbReference>
<dbReference type="PROSITE" id="PS51677">
    <property type="entry name" value="NODB"/>
    <property type="match status" value="1"/>
</dbReference>
<dbReference type="RefSeq" id="WP_133461028.1">
    <property type="nucleotide sequence ID" value="NZ_SNVX01000004.1"/>
</dbReference>
<keyword evidence="5" id="KW-1185">Reference proteome</keyword>
<dbReference type="PANTHER" id="PTHR34216">
    <property type="match status" value="1"/>
</dbReference>
<dbReference type="SUPFAM" id="SSF88713">
    <property type="entry name" value="Glycoside hydrolase/deacetylase"/>
    <property type="match status" value="1"/>
</dbReference>